<keyword evidence="2" id="KW-1185">Reference proteome</keyword>
<protein>
    <submittedName>
        <fullName evidence="1">Uncharacterized protein</fullName>
    </submittedName>
</protein>
<dbReference type="Proteomes" id="UP000023152">
    <property type="component" value="Unassembled WGS sequence"/>
</dbReference>
<comment type="caution">
    <text evidence="1">The sequence shown here is derived from an EMBL/GenBank/DDBJ whole genome shotgun (WGS) entry which is preliminary data.</text>
</comment>
<sequence>MNSEIYKDVLEDDMLKSLNYCVNNENDLLNSLFNMNVAILRKKMPNIMINQNIEQKNKFCENIDTKYRYNSYMRYVVEMLCDQRHTYFACIVYYDYDIAKDITIFKNEMENFIKCAPIDESLLVSHQNINKEIIQDPNTCNNVNEKIKQYSNIRAALLYDDKDDIIKKQQQIQNL</sequence>
<evidence type="ECO:0000313" key="2">
    <source>
        <dbReference type="Proteomes" id="UP000023152"/>
    </source>
</evidence>
<evidence type="ECO:0000313" key="1">
    <source>
        <dbReference type="EMBL" id="ETO02264.1"/>
    </source>
</evidence>
<dbReference type="AlphaFoldDB" id="X6LKW6"/>
<accession>X6LKW6</accession>
<organism evidence="1 2">
    <name type="scientific">Reticulomyxa filosa</name>
    <dbReference type="NCBI Taxonomy" id="46433"/>
    <lineage>
        <taxon>Eukaryota</taxon>
        <taxon>Sar</taxon>
        <taxon>Rhizaria</taxon>
        <taxon>Retaria</taxon>
        <taxon>Foraminifera</taxon>
        <taxon>Monothalamids</taxon>
        <taxon>Reticulomyxidae</taxon>
        <taxon>Reticulomyxa</taxon>
    </lineage>
</organism>
<proteinExistence type="predicted"/>
<reference evidence="1 2" key="1">
    <citation type="journal article" date="2013" name="Curr. Biol.">
        <title>The Genome of the Foraminiferan Reticulomyxa filosa.</title>
        <authorList>
            <person name="Glockner G."/>
            <person name="Hulsmann N."/>
            <person name="Schleicher M."/>
            <person name="Noegel A.A."/>
            <person name="Eichinger L."/>
            <person name="Gallinger C."/>
            <person name="Pawlowski J."/>
            <person name="Sierra R."/>
            <person name="Euteneuer U."/>
            <person name="Pillet L."/>
            <person name="Moustafa A."/>
            <person name="Platzer M."/>
            <person name="Groth M."/>
            <person name="Szafranski K."/>
            <person name="Schliwa M."/>
        </authorList>
    </citation>
    <scope>NUCLEOTIDE SEQUENCE [LARGE SCALE GENOMIC DNA]</scope>
</reference>
<dbReference type="EMBL" id="ASPP01036252">
    <property type="protein sequence ID" value="ETO02264.1"/>
    <property type="molecule type" value="Genomic_DNA"/>
</dbReference>
<name>X6LKW6_RETFI</name>
<gene>
    <name evidence="1" type="ORF">RFI_35172</name>
</gene>